<dbReference type="Gene3D" id="3.30.390.10">
    <property type="entry name" value="Enolase-like, N-terminal domain"/>
    <property type="match status" value="1"/>
</dbReference>
<comment type="similarity">
    <text evidence="1">Belongs to the mandelate racemase/muconate lactonizing enzyme family.</text>
</comment>
<dbReference type="InterPro" id="IPR034593">
    <property type="entry name" value="DgoD-like"/>
</dbReference>
<keyword evidence="2" id="KW-0479">Metal-binding</keyword>
<proteinExistence type="inferred from homology"/>
<dbReference type="InterPro" id="IPR029065">
    <property type="entry name" value="Enolase_C-like"/>
</dbReference>
<dbReference type="PROSITE" id="PS51257">
    <property type="entry name" value="PROKAR_LIPOPROTEIN"/>
    <property type="match status" value="1"/>
</dbReference>
<comment type="caution">
    <text evidence="4">The sequence shown here is derived from an EMBL/GenBank/DDBJ whole genome shotgun (WGS) entry which is preliminary data.</text>
</comment>
<name>A0A4Q9FSC9_9FLAO</name>
<protein>
    <recommendedName>
        <fullName evidence="3">Enolase C-terminal domain-containing protein</fullName>
    </recommendedName>
</protein>
<evidence type="ECO:0000259" key="3">
    <source>
        <dbReference type="Pfam" id="PF13378"/>
    </source>
</evidence>
<dbReference type="PANTHER" id="PTHR48080:SF3">
    <property type="entry name" value="ENOLASE SUPERFAMILY MEMBER DDB_G0284701"/>
    <property type="match status" value="1"/>
</dbReference>
<dbReference type="InterPro" id="IPR029017">
    <property type="entry name" value="Enolase-like_N"/>
</dbReference>
<evidence type="ECO:0000313" key="4">
    <source>
        <dbReference type="EMBL" id="TBN18726.1"/>
    </source>
</evidence>
<gene>
    <name evidence="4" type="ORF">EYD46_01275</name>
</gene>
<dbReference type="Pfam" id="PF13378">
    <property type="entry name" value="MR_MLE_C"/>
    <property type="match status" value="1"/>
</dbReference>
<evidence type="ECO:0000256" key="1">
    <source>
        <dbReference type="ARBA" id="ARBA00008031"/>
    </source>
</evidence>
<dbReference type="AlphaFoldDB" id="A0A4Q9FSC9"/>
<accession>A0A4Q9FSC9</accession>
<dbReference type="SUPFAM" id="SSF51604">
    <property type="entry name" value="Enolase C-terminal domain-like"/>
    <property type="match status" value="1"/>
</dbReference>
<dbReference type="SUPFAM" id="SSF54826">
    <property type="entry name" value="Enolase N-terminal domain-like"/>
    <property type="match status" value="1"/>
</dbReference>
<dbReference type="GO" id="GO:0016854">
    <property type="term" value="F:racemase and epimerase activity"/>
    <property type="evidence" value="ECO:0007669"/>
    <property type="project" value="UniProtKB-ARBA"/>
</dbReference>
<reference evidence="4 5" key="1">
    <citation type="journal article" date="2015" name="Int. J. Syst. Evol. Microbiol.">
        <title>Hyunsoonleella pacifica sp. nov., isolated from seawater of South Pacific Gyre.</title>
        <authorList>
            <person name="Gao X."/>
            <person name="Zhang Z."/>
            <person name="Dai X."/>
            <person name="Zhang X.H."/>
        </authorList>
    </citation>
    <scope>NUCLEOTIDE SEQUENCE [LARGE SCALE GENOMIC DNA]</scope>
    <source>
        <strain evidence="4 5">SW033</strain>
    </source>
</reference>
<dbReference type="GO" id="GO:0046872">
    <property type="term" value="F:metal ion binding"/>
    <property type="evidence" value="ECO:0007669"/>
    <property type="project" value="UniProtKB-KW"/>
</dbReference>
<evidence type="ECO:0000256" key="2">
    <source>
        <dbReference type="ARBA" id="ARBA00022723"/>
    </source>
</evidence>
<dbReference type="OrthoDB" id="9775391at2"/>
<evidence type="ECO:0000313" key="5">
    <source>
        <dbReference type="Proteomes" id="UP000292372"/>
    </source>
</evidence>
<organism evidence="4 5">
    <name type="scientific">Hyunsoonleella pacifica</name>
    <dbReference type="NCBI Taxonomy" id="1080224"/>
    <lineage>
        <taxon>Bacteria</taxon>
        <taxon>Pseudomonadati</taxon>
        <taxon>Bacteroidota</taxon>
        <taxon>Flavobacteriia</taxon>
        <taxon>Flavobacteriales</taxon>
        <taxon>Flavobacteriaceae</taxon>
    </lineage>
</organism>
<dbReference type="Proteomes" id="UP000292372">
    <property type="component" value="Unassembled WGS sequence"/>
</dbReference>
<keyword evidence="5" id="KW-1185">Reference proteome</keyword>
<dbReference type="InterPro" id="IPR036849">
    <property type="entry name" value="Enolase-like_C_sf"/>
</dbReference>
<feature type="domain" description="Enolase C-terminal" evidence="3">
    <location>
        <begin position="181"/>
        <end position="402"/>
    </location>
</feature>
<dbReference type="EMBL" id="SIRS01000001">
    <property type="protein sequence ID" value="TBN18726.1"/>
    <property type="molecule type" value="Genomic_DNA"/>
</dbReference>
<dbReference type="Gene3D" id="3.20.20.120">
    <property type="entry name" value="Enolase-like C-terminal domain"/>
    <property type="match status" value="1"/>
</dbReference>
<sequence>MILGKMKTNRRDFIKSMSALGIVGATYPLFSACAGKNGTEYLNEKITKIEIFRYDINIPRYFSWGTWHNRQHLFIKISSGDFYGWTETPASKNNPDFKPTAWVNYLKQFKGLTLGEAQKRLASEQVLGSKRSLKMLESLDMGLLDLSGRLQNKSAVDLLGLSGNKPVPGLYCILDKDDKKVREEAEKSIEQNLGHHMKFKMYGNEKVDLKLLHTIRDVLGDEAVVISDVNKGYKKWKSLNELKTILDRFKANGLNAIEDPAHLKTKQWIALQKMVGDLTLIPDAPMRPAWKGIKTMETGMGRIFNLHPSTMGSLTHTAKLAHKVKEIGAKVMIGDDSLVGPACSAWQQIAIGVGATWVEAIEKKEDSKIYLECLQSSATKKEANGYYSFTPKPGFGLEIDTDRLKNIVTSYTDITRT</sequence>
<dbReference type="PANTHER" id="PTHR48080">
    <property type="entry name" value="D-GALACTONATE DEHYDRATASE-RELATED"/>
    <property type="match status" value="1"/>
</dbReference>